<comment type="similarity">
    <text evidence="3 15 17">Belongs to the RNA methyltransferase TrmD family.</text>
</comment>
<organism evidence="19 20">
    <name type="scientific">Candidatus Tachikawaea gelatinosa</name>
    <dbReference type="NCBI Taxonomy" id="1410383"/>
    <lineage>
        <taxon>Bacteria</taxon>
        <taxon>Pseudomonadati</taxon>
        <taxon>Pseudomonadota</taxon>
        <taxon>Gammaproteobacteria</taxon>
        <taxon>Enterobacterales</taxon>
        <taxon>Enterobacteriaceae</taxon>
        <taxon>Candidatus Tachikawaea</taxon>
    </lineage>
</organism>
<evidence type="ECO:0000256" key="17">
    <source>
        <dbReference type="RuleBase" id="RU003464"/>
    </source>
</evidence>
<evidence type="ECO:0000256" key="10">
    <source>
        <dbReference type="ARBA" id="ARBA00022691"/>
    </source>
</evidence>
<feature type="binding site" evidence="15 16">
    <location>
        <begin position="138"/>
        <end position="143"/>
    </location>
    <ligand>
        <name>S-adenosyl-L-methionine</name>
        <dbReference type="ChEBI" id="CHEBI:59789"/>
    </ligand>
</feature>
<dbReference type="EC" id="2.1.1.228" evidence="5 15"/>
<dbReference type="Pfam" id="PF01746">
    <property type="entry name" value="tRNA_m1G_MT"/>
    <property type="match status" value="1"/>
</dbReference>
<proteinExistence type="inferred from homology"/>
<dbReference type="Proteomes" id="UP000031627">
    <property type="component" value="Chromosome"/>
</dbReference>
<keyword evidence="10 15" id="KW-0949">S-adenosyl-L-methionine</keyword>
<evidence type="ECO:0000259" key="18">
    <source>
        <dbReference type="Pfam" id="PF01746"/>
    </source>
</evidence>
<dbReference type="SUPFAM" id="SSF75217">
    <property type="entry name" value="alpha/beta knot"/>
    <property type="match status" value="1"/>
</dbReference>
<evidence type="ECO:0000256" key="12">
    <source>
        <dbReference type="ARBA" id="ARBA00029736"/>
    </source>
</evidence>
<dbReference type="FunFam" id="3.40.1280.10:FF:000001">
    <property type="entry name" value="tRNA (guanine-N(1)-)-methyltransferase"/>
    <property type="match status" value="1"/>
</dbReference>
<protein>
    <recommendedName>
        <fullName evidence="6 15">tRNA (guanine-N(1)-)-methyltransferase</fullName>
        <ecNumber evidence="5 15">2.1.1.228</ecNumber>
    </recommendedName>
    <alternativeName>
        <fullName evidence="12 15">M1G-methyltransferase</fullName>
    </alternativeName>
    <alternativeName>
        <fullName evidence="13 15">tRNA [GM37] methyltransferase</fullName>
    </alternativeName>
</protein>
<gene>
    <name evidence="15 19" type="primary">trmD</name>
    <name evidence="19" type="ORF">TGUWTKB_4280</name>
</gene>
<feature type="binding site" evidence="15 16">
    <location>
        <position position="118"/>
    </location>
    <ligand>
        <name>S-adenosyl-L-methionine</name>
        <dbReference type="ChEBI" id="CHEBI:59789"/>
    </ligand>
</feature>
<dbReference type="EMBL" id="AP014521">
    <property type="protein sequence ID" value="BAP58655.1"/>
    <property type="molecule type" value="Genomic_DNA"/>
</dbReference>
<dbReference type="InterPro" id="IPR023148">
    <property type="entry name" value="tRNA_m1G_MeTrfase_C_sf"/>
</dbReference>
<keyword evidence="9 15" id="KW-0808">Transferase</keyword>
<dbReference type="CDD" id="cd18080">
    <property type="entry name" value="TrmD-like"/>
    <property type="match status" value="1"/>
</dbReference>
<comment type="catalytic activity">
    <reaction evidence="14 15 17">
        <text>guanosine(37) in tRNA + S-adenosyl-L-methionine = N(1)-methylguanosine(37) in tRNA + S-adenosyl-L-homocysteine + H(+)</text>
        <dbReference type="Rhea" id="RHEA:36899"/>
        <dbReference type="Rhea" id="RHEA-COMP:10145"/>
        <dbReference type="Rhea" id="RHEA-COMP:10147"/>
        <dbReference type="ChEBI" id="CHEBI:15378"/>
        <dbReference type="ChEBI" id="CHEBI:57856"/>
        <dbReference type="ChEBI" id="CHEBI:59789"/>
        <dbReference type="ChEBI" id="CHEBI:73542"/>
        <dbReference type="ChEBI" id="CHEBI:74269"/>
        <dbReference type="EC" id="2.1.1.228"/>
    </reaction>
</comment>
<keyword evidence="8 15" id="KW-0489">Methyltransferase</keyword>
<dbReference type="Gene3D" id="1.10.1270.20">
    <property type="entry name" value="tRNA(m1g37)methyltransferase, domain 2"/>
    <property type="match status" value="1"/>
</dbReference>
<accession>A0A090AS26</accession>
<dbReference type="GO" id="GO:0005829">
    <property type="term" value="C:cytosol"/>
    <property type="evidence" value="ECO:0007669"/>
    <property type="project" value="TreeGrafter"/>
</dbReference>
<evidence type="ECO:0000313" key="19">
    <source>
        <dbReference type="EMBL" id="BAP58655.1"/>
    </source>
</evidence>
<keyword evidence="20" id="KW-1185">Reference proteome</keyword>
<evidence type="ECO:0000256" key="4">
    <source>
        <dbReference type="ARBA" id="ARBA00011738"/>
    </source>
</evidence>
<dbReference type="GO" id="GO:0052906">
    <property type="term" value="F:tRNA (guanine(37)-N1)-methyltransferase activity"/>
    <property type="evidence" value="ECO:0007669"/>
    <property type="project" value="UniProtKB-UniRule"/>
</dbReference>
<dbReference type="HOGENOM" id="CLU_047363_0_1_6"/>
<evidence type="ECO:0000256" key="2">
    <source>
        <dbReference type="ARBA" id="ARBA00004496"/>
    </source>
</evidence>
<evidence type="ECO:0000256" key="14">
    <source>
        <dbReference type="ARBA" id="ARBA00047783"/>
    </source>
</evidence>
<dbReference type="AlphaFoldDB" id="A0A090AS26"/>
<evidence type="ECO:0000256" key="7">
    <source>
        <dbReference type="ARBA" id="ARBA00022490"/>
    </source>
</evidence>
<dbReference type="InterPro" id="IPR029026">
    <property type="entry name" value="tRNA_m1G_MTases_N"/>
</dbReference>
<dbReference type="NCBIfam" id="NF000648">
    <property type="entry name" value="PRK00026.1"/>
    <property type="match status" value="1"/>
</dbReference>
<keyword evidence="7 15" id="KW-0963">Cytoplasm</keyword>
<dbReference type="NCBIfam" id="TIGR00088">
    <property type="entry name" value="trmD"/>
    <property type="match status" value="1"/>
</dbReference>
<reference evidence="19 20" key="2">
    <citation type="journal article" date="2014" name="Curr. Biol.">
        <title>Symbiont-Supplemented Maternal Investment Underpinning Host's Ecological Adaptation.</title>
        <authorList>
            <person name="Kaiwa N."/>
            <person name="Hosokawa T."/>
            <person name="Nikoh N."/>
            <person name="Tanahashi M."/>
            <person name="Moriyama M."/>
            <person name="Meng X.Y."/>
            <person name="Maeda T."/>
            <person name="Yamaguchi K."/>
            <person name="Shigenobu S."/>
            <person name="Ito M."/>
            <person name="Fukatsu T."/>
        </authorList>
    </citation>
    <scope>NUCLEOTIDE SEQUENCE [LARGE SCALE GENOMIC DNA]</scope>
    <source>
        <strain evidence="19 20">UwTKB</strain>
    </source>
</reference>
<reference evidence="20" key="1">
    <citation type="submission" date="2013-11" db="EMBL/GenBank/DDBJ databases">
        <title>Symbiont-containing voluminous jelly as an extraordinary maternal gift for overwintering insect nymphs.</title>
        <authorList>
            <person name="Kaiwa N."/>
            <person name="Hosokawa T."/>
            <person name="Nikoh N."/>
            <person name="Meng X.Y."/>
            <person name="Tanahashi M."/>
            <person name="Moriyama M."/>
            <person name="Maeda T."/>
            <person name="Yamaguchi K."/>
            <person name="Shigenobu S."/>
            <person name="Ito M."/>
            <person name="Fukatsu T."/>
        </authorList>
    </citation>
    <scope>NUCLEOTIDE SEQUENCE [LARGE SCALE GENOMIC DNA]</scope>
    <source>
        <strain evidence="20">UwTKB</strain>
    </source>
</reference>
<evidence type="ECO:0000256" key="1">
    <source>
        <dbReference type="ARBA" id="ARBA00002634"/>
    </source>
</evidence>
<evidence type="ECO:0000256" key="15">
    <source>
        <dbReference type="HAMAP-Rule" id="MF_00605"/>
    </source>
</evidence>
<dbReference type="InterPro" id="IPR002649">
    <property type="entry name" value="tRNA_m1G_MeTrfase_TrmD"/>
</dbReference>
<dbReference type="FunFam" id="1.10.1270.20:FF:000001">
    <property type="entry name" value="tRNA (guanine-N(1)-)-methyltransferase"/>
    <property type="match status" value="1"/>
</dbReference>
<comment type="subunit">
    <text evidence="4 15 17">Homodimer.</text>
</comment>
<evidence type="ECO:0000256" key="9">
    <source>
        <dbReference type="ARBA" id="ARBA00022679"/>
    </source>
</evidence>
<dbReference type="InterPro" id="IPR029028">
    <property type="entry name" value="Alpha/beta_knot_MTases"/>
</dbReference>
<dbReference type="HAMAP" id="MF_00605">
    <property type="entry name" value="TrmD"/>
    <property type="match status" value="1"/>
</dbReference>
<comment type="subcellular location">
    <subcellularLocation>
        <location evidence="2 15 17">Cytoplasm</location>
    </subcellularLocation>
</comment>
<evidence type="ECO:0000256" key="5">
    <source>
        <dbReference type="ARBA" id="ARBA00012807"/>
    </source>
</evidence>
<evidence type="ECO:0000256" key="13">
    <source>
        <dbReference type="ARBA" id="ARBA00033392"/>
    </source>
</evidence>
<feature type="domain" description="tRNA methyltransferase TRMD/TRM10-type" evidence="18">
    <location>
        <begin position="7"/>
        <end position="229"/>
    </location>
</feature>
<dbReference type="GO" id="GO:0002939">
    <property type="term" value="P:tRNA N1-guanine methylation"/>
    <property type="evidence" value="ECO:0007669"/>
    <property type="project" value="TreeGrafter"/>
</dbReference>
<evidence type="ECO:0000256" key="16">
    <source>
        <dbReference type="PIRSR" id="PIRSR000386-1"/>
    </source>
</evidence>
<evidence type="ECO:0000256" key="8">
    <source>
        <dbReference type="ARBA" id="ARBA00022603"/>
    </source>
</evidence>
<dbReference type="KEGG" id="sbw:TGUWTKB_4280"/>
<sequence>MNKKKIWVGIISIFPDMFQSITKYGITSRAIKNGFLNIQFWNPRFYTKNLHHTIDDRPYGGGPGMVMMFDPLKKSIISAKKVIGKNSKVIYLSPQGTRLTQKNVLNILQYNKLILICGRYRGIDERLCQQYIDEEWSIGDYVLSGGELPAMVLIDTIARLIPGVLRREESTHDSFSQGLLDYPCYTRPRVIDNLEVPKILLSGNHKLIDYWRRKQSLGRTWTKKPELLKNKLNSEQEQLLYEFQKEIKDSEKI</sequence>
<dbReference type="PANTHER" id="PTHR46417:SF1">
    <property type="entry name" value="TRNA (GUANINE-N(1)-)-METHYLTRANSFERASE"/>
    <property type="match status" value="1"/>
</dbReference>
<evidence type="ECO:0000313" key="20">
    <source>
        <dbReference type="Proteomes" id="UP000031627"/>
    </source>
</evidence>
<dbReference type="PIRSF" id="PIRSF000386">
    <property type="entry name" value="tRNA_mtase"/>
    <property type="match status" value="1"/>
</dbReference>
<dbReference type="Gene3D" id="3.40.1280.10">
    <property type="match status" value="1"/>
</dbReference>
<dbReference type="STRING" id="1410383.TGUWTKB_4280"/>
<dbReference type="InterPro" id="IPR016009">
    <property type="entry name" value="tRNA_MeTrfase_TRMD/TRM10"/>
</dbReference>
<evidence type="ECO:0000256" key="3">
    <source>
        <dbReference type="ARBA" id="ARBA00007630"/>
    </source>
</evidence>
<dbReference type="PANTHER" id="PTHR46417">
    <property type="entry name" value="TRNA (GUANINE-N(1)-)-METHYLTRANSFERASE"/>
    <property type="match status" value="1"/>
</dbReference>
<name>A0A090AS26_9ENTR</name>
<comment type="function">
    <text evidence="1 15 17">Specifically methylates guanosine-37 in various tRNAs.</text>
</comment>
<evidence type="ECO:0000256" key="6">
    <source>
        <dbReference type="ARBA" id="ARBA00014679"/>
    </source>
</evidence>
<evidence type="ECO:0000256" key="11">
    <source>
        <dbReference type="ARBA" id="ARBA00022694"/>
    </source>
</evidence>
<keyword evidence="11 15" id="KW-0819">tRNA processing</keyword>